<keyword evidence="3" id="KW-1185">Reference proteome</keyword>
<sequence length="201" mass="23045">MQMPKFLDWYLKIAIGSAIIGGGMEYFMIKTDDKVTVLEAEKRAYEDSPEAQATREALNPWRNKDAETSKKSIVSINAAADDTSHVPAHEFESAGVRQLVLFHIFAFLYIYMALDLSTECKEMRKMVKCKKVKHRDCKGRKEKPKLRETCMRRNLGILRRIVPGCEEVDDEEALFLKSIQHLMLLKSQVTFLRKLADVCGV</sequence>
<feature type="transmembrane region" description="Helical" evidence="1">
    <location>
        <begin position="99"/>
        <end position="118"/>
    </location>
</feature>
<dbReference type="EMBL" id="OU466862">
    <property type="protein sequence ID" value="CAH2069599.1"/>
    <property type="molecule type" value="Genomic_DNA"/>
</dbReference>
<proteinExistence type="predicted"/>
<dbReference type="PANTHER" id="PTHR36377">
    <property type="entry name" value="DNA MISMATCH REPAIR PROTEIN"/>
    <property type="match status" value="1"/>
</dbReference>
<evidence type="ECO:0000313" key="2">
    <source>
        <dbReference type="EMBL" id="CAH2069599.1"/>
    </source>
</evidence>
<evidence type="ECO:0000256" key="1">
    <source>
        <dbReference type="SAM" id="Phobius"/>
    </source>
</evidence>
<name>A0AAU9SMH0_THLAR</name>
<organism evidence="2 3">
    <name type="scientific">Thlaspi arvense</name>
    <name type="common">Field penny-cress</name>
    <dbReference type="NCBI Taxonomy" id="13288"/>
    <lineage>
        <taxon>Eukaryota</taxon>
        <taxon>Viridiplantae</taxon>
        <taxon>Streptophyta</taxon>
        <taxon>Embryophyta</taxon>
        <taxon>Tracheophyta</taxon>
        <taxon>Spermatophyta</taxon>
        <taxon>Magnoliopsida</taxon>
        <taxon>eudicotyledons</taxon>
        <taxon>Gunneridae</taxon>
        <taxon>Pentapetalae</taxon>
        <taxon>rosids</taxon>
        <taxon>malvids</taxon>
        <taxon>Brassicales</taxon>
        <taxon>Brassicaceae</taxon>
        <taxon>Thlaspideae</taxon>
        <taxon>Thlaspi</taxon>
    </lineage>
</organism>
<keyword evidence="1" id="KW-1133">Transmembrane helix</keyword>
<gene>
    <name evidence="2" type="ORF">TAV2_LOCUS19464</name>
</gene>
<reference evidence="2 3" key="1">
    <citation type="submission" date="2022-03" db="EMBL/GenBank/DDBJ databases">
        <authorList>
            <person name="Nunn A."/>
            <person name="Chopra R."/>
            <person name="Nunn A."/>
            <person name="Contreras Garrido A."/>
        </authorList>
    </citation>
    <scope>NUCLEOTIDE SEQUENCE [LARGE SCALE GENOMIC DNA]</scope>
</reference>
<evidence type="ECO:0008006" key="4">
    <source>
        <dbReference type="Google" id="ProtNLM"/>
    </source>
</evidence>
<feature type="transmembrane region" description="Helical" evidence="1">
    <location>
        <begin position="9"/>
        <end position="29"/>
    </location>
</feature>
<dbReference type="AlphaFoldDB" id="A0AAU9SMH0"/>
<protein>
    <recommendedName>
        <fullName evidence="4">BHLH domain-containing protein</fullName>
    </recommendedName>
</protein>
<keyword evidence="1" id="KW-0812">Transmembrane</keyword>
<dbReference type="PANTHER" id="PTHR36377:SF1">
    <property type="entry name" value="DNA MISMATCH REPAIR PROTEIN"/>
    <property type="match status" value="1"/>
</dbReference>
<keyword evidence="1" id="KW-0472">Membrane</keyword>
<dbReference type="Proteomes" id="UP000836841">
    <property type="component" value="Chromosome 6"/>
</dbReference>
<evidence type="ECO:0000313" key="3">
    <source>
        <dbReference type="Proteomes" id="UP000836841"/>
    </source>
</evidence>
<accession>A0AAU9SMH0</accession>